<evidence type="ECO:0000259" key="2">
    <source>
        <dbReference type="Pfam" id="PF14941"/>
    </source>
</evidence>
<evidence type="ECO:0000256" key="1">
    <source>
        <dbReference type="ARBA" id="ARBA00005786"/>
    </source>
</evidence>
<dbReference type="AlphaFoldDB" id="A0A034VCJ8"/>
<accession>A0A034VCJ8</accession>
<feature type="domain" description="Out at first protein BRICHOS-like" evidence="2">
    <location>
        <begin position="42"/>
        <end position="191"/>
    </location>
</feature>
<protein>
    <submittedName>
        <fullName evidence="4">Out at first protein</fullName>
    </submittedName>
</protein>
<dbReference type="GeneID" id="105225114"/>
<dbReference type="PANTHER" id="PTHR13423:SF2">
    <property type="entry name" value="OUT AT FIRST PROTEIN HOMOLOG"/>
    <property type="match status" value="1"/>
</dbReference>
<dbReference type="Pfam" id="PF14941">
    <property type="entry name" value="OAF_N"/>
    <property type="match status" value="1"/>
</dbReference>
<name>A0A034VCJ8_BACDO</name>
<dbReference type="InterPro" id="IPR026315">
    <property type="entry name" value="Oaf"/>
</dbReference>
<dbReference type="EMBL" id="GAKP01019110">
    <property type="protein sequence ID" value="JAC39842.1"/>
    <property type="molecule type" value="Transcribed_RNA"/>
</dbReference>
<gene>
    <name evidence="4" type="primary">OAF</name>
</gene>
<dbReference type="RefSeq" id="XP_011201754.2">
    <property type="nucleotide sequence ID" value="XM_011203452.4"/>
</dbReference>
<dbReference type="PANTHER" id="PTHR13423">
    <property type="entry name" value="OUT AT FIRST"/>
    <property type="match status" value="1"/>
</dbReference>
<reference evidence="4" key="1">
    <citation type="journal article" date="2014" name="BMC Genomics">
        <title>Characterizing the developmental transcriptome of the oriental fruit fly, Bactrocera dorsalis (Diptera: Tephritidae) through comparative genomic analysis with Drosophila melanogaster utilizing modENCODE datasets.</title>
        <authorList>
            <person name="Geib S.M."/>
            <person name="Calla B."/>
            <person name="Hall B."/>
            <person name="Hou S."/>
            <person name="Manoukis N.C."/>
        </authorList>
    </citation>
    <scope>NUCLEOTIDE SEQUENCE</scope>
    <source>
        <strain evidence="4">Punador</strain>
    </source>
</reference>
<dbReference type="KEGG" id="bdr:105225114"/>
<sequence>MCLCVGSICSITPLTSVLCLRNGVQFNFMLIIFLNLLLNSRSQLLINVQNQGGEVIQESITSNVSEDIITLEFQKTDGTLITQVIDFRNEVKIVKALVLGEEERGQSQYQVMCFVTKFNKGDFISSDAMAKLRQKNPSTIRTPEEDKGRETFTMTSWVHLNRSLPITRHLQTLCAEAADATYVRSVDLKAWSELPGSSISSLEAATEKFPDTLFSRCNEVSGLWAPCLCTLETCIGWYPCGLKYCKAKNGAGDSSAAQSNYRCGIKTCRKCSQFTYYVRQKQQCLWDE</sequence>
<dbReference type="InterPro" id="IPR053894">
    <property type="entry name" value="OAF_N"/>
</dbReference>
<dbReference type="InterPro" id="IPR053897">
    <property type="entry name" value="Oaf_C"/>
</dbReference>
<feature type="domain" description="Out at first C-terminal" evidence="3">
    <location>
        <begin position="216"/>
        <end position="288"/>
    </location>
</feature>
<dbReference type="CTD" id="220323"/>
<evidence type="ECO:0000259" key="3">
    <source>
        <dbReference type="Pfam" id="PF22873"/>
    </source>
</evidence>
<dbReference type="OrthoDB" id="5947176at2759"/>
<comment type="similarity">
    <text evidence="1">Belongs to the OAF family.</text>
</comment>
<dbReference type="Pfam" id="PF22873">
    <property type="entry name" value="OAF_C"/>
    <property type="match status" value="1"/>
</dbReference>
<organism evidence="4">
    <name type="scientific">Bactrocera dorsalis</name>
    <name type="common">Oriental fruit fly</name>
    <name type="synonym">Dacus dorsalis</name>
    <dbReference type="NCBI Taxonomy" id="27457"/>
    <lineage>
        <taxon>Eukaryota</taxon>
        <taxon>Metazoa</taxon>
        <taxon>Ecdysozoa</taxon>
        <taxon>Arthropoda</taxon>
        <taxon>Hexapoda</taxon>
        <taxon>Insecta</taxon>
        <taxon>Pterygota</taxon>
        <taxon>Neoptera</taxon>
        <taxon>Endopterygota</taxon>
        <taxon>Diptera</taxon>
        <taxon>Brachycera</taxon>
        <taxon>Muscomorpha</taxon>
        <taxon>Tephritoidea</taxon>
        <taxon>Tephritidae</taxon>
        <taxon>Bactrocera</taxon>
        <taxon>Bactrocera</taxon>
    </lineage>
</organism>
<evidence type="ECO:0000313" key="4">
    <source>
        <dbReference type="EMBL" id="JAC39842.1"/>
    </source>
</evidence>
<proteinExistence type="inferred from homology"/>